<keyword evidence="3" id="KW-1185">Reference proteome</keyword>
<feature type="region of interest" description="Disordered" evidence="1">
    <location>
        <begin position="166"/>
        <end position="187"/>
    </location>
</feature>
<feature type="region of interest" description="Disordered" evidence="1">
    <location>
        <begin position="1"/>
        <end position="32"/>
    </location>
</feature>
<evidence type="ECO:0000313" key="2">
    <source>
        <dbReference type="EMBL" id="KAK4097676.1"/>
    </source>
</evidence>
<comment type="caution">
    <text evidence="2">The sequence shown here is derived from an EMBL/GenBank/DDBJ whole genome shotgun (WGS) entry which is preliminary data.</text>
</comment>
<evidence type="ECO:0000256" key="1">
    <source>
        <dbReference type="SAM" id="MobiDB-lite"/>
    </source>
</evidence>
<dbReference type="PANTHER" id="PTHR32251:SF15">
    <property type="entry name" value="3-OXO-5-ALPHA-STEROID 4-DEHYDROGENASE (DUF1295)"/>
    <property type="match status" value="1"/>
</dbReference>
<dbReference type="PANTHER" id="PTHR32251">
    <property type="entry name" value="3-OXO-5-ALPHA-STEROID 4-DEHYDROGENASE"/>
    <property type="match status" value="1"/>
</dbReference>
<protein>
    <submittedName>
        <fullName evidence="2">Uncharacterized protein</fullName>
    </submittedName>
</protein>
<dbReference type="Gene3D" id="1.20.120.1630">
    <property type="match status" value="1"/>
</dbReference>
<reference evidence="2" key="2">
    <citation type="submission" date="2023-05" db="EMBL/GenBank/DDBJ databases">
        <authorList>
            <consortium name="Lawrence Berkeley National Laboratory"/>
            <person name="Steindorff A."/>
            <person name="Hensen N."/>
            <person name="Bonometti L."/>
            <person name="Westerberg I."/>
            <person name="Brannstrom I.O."/>
            <person name="Guillou S."/>
            <person name="Cros-Aarteil S."/>
            <person name="Calhoun S."/>
            <person name="Haridas S."/>
            <person name="Kuo A."/>
            <person name="Mondo S."/>
            <person name="Pangilinan J."/>
            <person name="Riley R."/>
            <person name="Labutti K."/>
            <person name="Andreopoulos B."/>
            <person name="Lipzen A."/>
            <person name="Chen C."/>
            <person name="Yanf M."/>
            <person name="Daum C."/>
            <person name="Ng V."/>
            <person name="Clum A."/>
            <person name="Ohm R."/>
            <person name="Martin F."/>
            <person name="Silar P."/>
            <person name="Natvig D."/>
            <person name="Lalanne C."/>
            <person name="Gautier V."/>
            <person name="Ament-Velasquez S.L."/>
            <person name="Kruys A."/>
            <person name="Hutchinson M.I."/>
            <person name="Powell A.J."/>
            <person name="Barry K."/>
            <person name="Miller A.N."/>
            <person name="Grigoriev I.V."/>
            <person name="Debuchy R."/>
            <person name="Gladieux P."/>
            <person name="Thoren M.H."/>
            <person name="Johannesson H."/>
        </authorList>
    </citation>
    <scope>NUCLEOTIDE SEQUENCE</scope>
    <source>
        <strain evidence="2">CBS 757.83</strain>
    </source>
</reference>
<evidence type="ECO:0000313" key="3">
    <source>
        <dbReference type="Proteomes" id="UP001305647"/>
    </source>
</evidence>
<dbReference type="Pfam" id="PF06966">
    <property type="entry name" value="DUF1295"/>
    <property type="match status" value="1"/>
</dbReference>
<accession>A0AAN6SYH6</accession>
<sequence length="406" mass="44774">METHQTTTNPWGGSGNVTTRHPNPPRTSTSTSTSLTSLINIGLLKSTLLPSLTINSTLALAAYTAGRLTNRLESKDIIWPLAPVLDAWYAAVLRHTLPLSLLTGGTGRTTGVGGGGNQGVPVLTLREAWRCLGSTDKLLLGGVTLWGARLWYRVVTRAWKRGEGRDDPRYDAAKQQQQQQHRRGGSAVGGKGLGGFWDWAWLSVYLPEVVIQSVIALSVTTPFRLGLEGLGVRRGDVVLGMGTTRYYREIGQALAVGLFSAGFALEVLADWQLAEFQEKVESRKMMCREGVWKVVRHPNYLGDAMVHASYALLLFANNMLAPVALLGPLTNYLFLRWIGGDKQTEESQVQRYAMQNVAKKVDFDRYRHERNSFWPDASQLRNKWAWVVVGCGVAGAVIEKTARQLL</sequence>
<proteinExistence type="predicted"/>
<dbReference type="PROSITE" id="PS50244">
    <property type="entry name" value="S5A_REDUCTASE"/>
    <property type="match status" value="1"/>
</dbReference>
<gene>
    <name evidence="2" type="ORF">N658DRAFT_518470</name>
</gene>
<organism evidence="2 3">
    <name type="scientific">Parathielavia hyrcaniae</name>
    <dbReference type="NCBI Taxonomy" id="113614"/>
    <lineage>
        <taxon>Eukaryota</taxon>
        <taxon>Fungi</taxon>
        <taxon>Dikarya</taxon>
        <taxon>Ascomycota</taxon>
        <taxon>Pezizomycotina</taxon>
        <taxon>Sordariomycetes</taxon>
        <taxon>Sordariomycetidae</taxon>
        <taxon>Sordariales</taxon>
        <taxon>Chaetomiaceae</taxon>
        <taxon>Parathielavia</taxon>
    </lineage>
</organism>
<dbReference type="GO" id="GO:0016020">
    <property type="term" value="C:membrane"/>
    <property type="evidence" value="ECO:0007669"/>
    <property type="project" value="TreeGrafter"/>
</dbReference>
<dbReference type="Proteomes" id="UP001305647">
    <property type="component" value="Unassembled WGS sequence"/>
</dbReference>
<feature type="compositionally biased region" description="Polar residues" evidence="1">
    <location>
        <begin position="1"/>
        <end position="21"/>
    </location>
</feature>
<dbReference type="InterPro" id="IPR010721">
    <property type="entry name" value="UstE-like"/>
</dbReference>
<reference evidence="2" key="1">
    <citation type="journal article" date="2023" name="Mol. Phylogenet. Evol.">
        <title>Genome-scale phylogeny and comparative genomics of the fungal order Sordariales.</title>
        <authorList>
            <person name="Hensen N."/>
            <person name="Bonometti L."/>
            <person name="Westerberg I."/>
            <person name="Brannstrom I.O."/>
            <person name="Guillou S."/>
            <person name="Cros-Aarteil S."/>
            <person name="Calhoun S."/>
            <person name="Haridas S."/>
            <person name="Kuo A."/>
            <person name="Mondo S."/>
            <person name="Pangilinan J."/>
            <person name="Riley R."/>
            <person name="LaButti K."/>
            <person name="Andreopoulos B."/>
            <person name="Lipzen A."/>
            <person name="Chen C."/>
            <person name="Yan M."/>
            <person name="Daum C."/>
            <person name="Ng V."/>
            <person name="Clum A."/>
            <person name="Steindorff A."/>
            <person name="Ohm R.A."/>
            <person name="Martin F."/>
            <person name="Silar P."/>
            <person name="Natvig D.O."/>
            <person name="Lalanne C."/>
            <person name="Gautier V."/>
            <person name="Ament-Velasquez S.L."/>
            <person name="Kruys A."/>
            <person name="Hutchinson M.I."/>
            <person name="Powell A.J."/>
            <person name="Barry K."/>
            <person name="Miller A.N."/>
            <person name="Grigoriev I.V."/>
            <person name="Debuchy R."/>
            <person name="Gladieux P."/>
            <person name="Hiltunen Thoren M."/>
            <person name="Johannesson H."/>
        </authorList>
    </citation>
    <scope>NUCLEOTIDE SEQUENCE</scope>
    <source>
        <strain evidence="2">CBS 757.83</strain>
    </source>
</reference>
<name>A0AAN6SYH6_9PEZI</name>
<dbReference type="EMBL" id="MU863670">
    <property type="protein sequence ID" value="KAK4097676.1"/>
    <property type="molecule type" value="Genomic_DNA"/>
</dbReference>
<dbReference type="AlphaFoldDB" id="A0AAN6SYH6"/>